<protein>
    <submittedName>
        <fullName evidence="2">Uncharacterized protein</fullName>
    </submittedName>
</protein>
<feature type="region of interest" description="Disordered" evidence="1">
    <location>
        <begin position="21"/>
        <end position="52"/>
    </location>
</feature>
<dbReference type="AlphaFoldDB" id="A0A426YVU7"/>
<reference evidence="2 3" key="1">
    <citation type="journal article" date="2014" name="Agronomy (Basel)">
        <title>A Draft Genome Sequence for Ensete ventricosum, the Drought-Tolerant Tree Against Hunger.</title>
        <authorList>
            <person name="Harrison J."/>
            <person name="Moore K.A."/>
            <person name="Paszkiewicz K."/>
            <person name="Jones T."/>
            <person name="Grant M."/>
            <person name="Ambacheew D."/>
            <person name="Muzemil S."/>
            <person name="Studholme D.J."/>
        </authorList>
    </citation>
    <scope>NUCLEOTIDE SEQUENCE [LARGE SCALE GENOMIC DNA]</scope>
</reference>
<gene>
    <name evidence="2" type="ORF">B296_00035930</name>
</gene>
<organism evidence="2 3">
    <name type="scientific">Ensete ventricosum</name>
    <name type="common">Abyssinian banana</name>
    <name type="synonym">Musa ensete</name>
    <dbReference type="NCBI Taxonomy" id="4639"/>
    <lineage>
        <taxon>Eukaryota</taxon>
        <taxon>Viridiplantae</taxon>
        <taxon>Streptophyta</taxon>
        <taxon>Embryophyta</taxon>
        <taxon>Tracheophyta</taxon>
        <taxon>Spermatophyta</taxon>
        <taxon>Magnoliopsida</taxon>
        <taxon>Liliopsida</taxon>
        <taxon>Zingiberales</taxon>
        <taxon>Musaceae</taxon>
        <taxon>Ensete</taxon>
    </lineage>
</organism>
<comment type="caution">
    <text evidence="2">The sequence shown here is derived from an EMBL/GenBank/DDBJ whole genome shotgun (WGS) entry which is preliminary data.</text>
</comment>
<sequence length="88" mass="9066">MGQQWQQRVLAMAVGRCSGKGAIGNGSDSEGSSGKGGGNSGWQRKSIESDCSSKQWLAIDEGGEEGSGEGRLEAIVVGEKAEEAECCD</sequence>
<evidence type="ECO:0000256" key="1">
    <source>
        <dbReference type="SAM" id="MobiDB-lite"/>
    </source>
</evidence>
<evidence type="ECO:0000313" key="2">
    <source>
        <dbReference type="EMBL" id="RRT55849.1"/>
    </source>
</evidence>
<accession>A0A426YVU7</accession>
<name>A0A426YVU7_ENSVE</name>
<evidence type="ECO:0000313" key="3">
    <source>
        <dbReference type="Proteomes" id="UP000287651"/>
    </source>
</evidence>
<dbReference type="Proteomes" id="UP000287651">
    <property type="component" value="Unassembled WGS sequence"/>
</dbReference>
<dbReference type="EMBL" id="AMZH03009896">
    <property type="protein sequence ID" value="RRT55849.1"/>
    <property type="molecule type" value="Genomic_DNA"/>
</dbReference>
<proteinExistence type="predicted"/>